<feature type="transmembrane region" description="Helical" evidence="1">
    <location>
        <begin position="202"/>
        <end position="222"/>
    </location>
</feature>
<dbReference type="PANTHER" id="PTHR38034:SF1">
    <property type="entry name" value="INNER MEMBRANE PROTEIN YPJD"/>
    <property type="match status" value="1"/>
</dbReference>
<evidence type="ECO:0000259" key="2">
    <source>
        <dbReference type="Pfam" id="PF01578"/>
    </source>
</evidence>
<keyword evidence="4" id="KW-1185">Reference proteome</keyword>
<evidence type="ECO:0000313" key="3">
    <source>
        <dbReference type="EMBL" id="MDT0496884.1"/>
    </source>
</evidence>
<accession>A0ABU2WI21</accession>
<feature type="transmembrane region" description="Helical" evidence="1">
    <location>
        <begin position="167"/>
        <end position="190"/>
    </location>
</feature>
<evidence type="ECO:0000256" key="1">
    <source>
        <dbReference type="SAM" id="Phobius"/>
    </source>
</evidence>
<feature type="transmembrane region" description="Helical" evidence="1">
    <location>
        <begin position="234"/>
        <end position="255"/>
    </location>
</feature>
<organism evidence="3 4">
    <name type="scientific">Banduia mediterranea</name>
    <dbReference type="NCBI Taxonomy" id="3075609"/>
    <lineage>
        <taxon>Bacteria</taxon>
        <taxon>Pseudomonadati</taxon>
        <taxon>Pseudomonadota</taxon>
        <taxon>Gammaproteobacteria</taxon>
        <taxon>Nevskiales</taxon>
        <taxon>Algiphilaceae</taxon>
        <taxon>Banduia</taxon>
    </lineage>
</organism>
<comment type="caution">
    <text evidence="3">The sequence shown here is derived from an EMBL/GenBank/DDBJ whole genome shotgun (WGS) entry which is preliminary data.</text>
</comment>
<feature type="transmembrane region" description="Helical" evidence="1">
    <location>
        <begin position="119"/>
        <end position="141"/>
    </location>
</feature>
<proteinExistence type="predicted"/>
<dbReference type="Pfam" id="PF01578">
    <property type="entry name" value="Cytochrom_C_asm"/>
    <property type="match status" value="1"/>
</dbReference>
<dbReference type="Proteomes" id="UP001254608">
    <property type="component" value="Unassembled WGS sequence"/>
</dbReference>
<dbReference type="InterPro" id="IPR002541">
    <property type="entry name" value="Cyt_c_assembly"/>
</dbReference>
<dbReference type="PANTHER" id="PTHR38034">
    <property type="entry name" value="INNER MEMBRANE PROTEIN YPJD"/>
    <property type="match status" value="1"/>
</dbReference>
<keyword evidence="1" id="KW-0812">Transmembrane</keyword>
<keyword evidence="1" id="KW-1133">Transmembrane helix</keyword>
<feature type="transmembrane region" description="Helical" evidence="1">
    <location>
        <begin position="80"/>
        <end position="98"/>
    </location>
</feature>
<feature type="transmembrane region" description="Helical" evidence="1">
    <location>
        <begin position="30"/>
        <end position="47"/>
    </location>
</feature>
<feature type="domain" description="Cytochrome c assembly protein" evidence="2">
    <location>
        <begin position="56"/>
        <end position="254"/>
    </location>
</feature>
<dbReference type="RefSeq" id="WP_311364278.1">
    <property type="nucleotide sequence ID" value="NZ_JAVRIC010000006.1"/>
</dbReference>
<dbReference type="EMBL" id="JAVRIC010000006">
    <property type="protein sequence ID" value="MDT0496884.1"/>
    <property type="molecule type" value="Genomic_DNA"/>
</dbReference>
<protein>
    <submittedName>
        <fullName evidence="3">Cytochrome c biogenesis protein CcsA</fullName>
    </submittedName>
</protein>
<gene>
    <name evidence="3" type="primary">ccsA</name>
    <name evidence="3" type="ORF">RM530_05835</name>
</gene>
<reference evidence="3 4" key="1">
    <citation type="submission" date="2023-09" db="EMBL/GenBank/DDBJ databases">
        <authorList>
            <person name="Rey-Velasco X."/>
        </authorList>
    </citation>
    <scope>NUCLEOTIDE SEQUENCE [LARGE SCALE GENOMIC DNA]</scope>
    <source>
        <strain evidence="3 4">W345</strain>
    </source>
</reference>
<sequence>MLLALTLITAAAYLAASALARLGLRHVGTTAAIAMVIHAWLLNLQLFRHGPLTIGVTEGVSLIAWLSALLLWTACWRQPLQMLGVLLYPVAALATLLATLLPSPSQVLPMRDWRLETHVVLSVLSAGVMTLAALQSLALAAQDRLLHHYSSTGWAVRLPPLQTMERLLFGTIALGWWLLSCTLLTGFLFVEDLFAQHLAHKTILSIFAWAVFGVLLLGRMRFGWRGRRAIRWTLAGYLLLILAYFGSKIVLELILGKHWG</sequence>
<evidence type="ECO:0000313" key="4">
    <source>
        <dbReference type="Proteomes" id="UP001254608"/>
    </source>
</evidence>
<name>A0ABU2WI21_9GAMM</name>
<keyword evidence="1" id="KW-0472">Membrane</keyword>
<dbReference type="InterPro" id="IPR052372">
    <property type="entry name" value="YpjD/HemX"/>
</dbReference>
<feature type="transmembrane region" description="Helical" evidence="1">
    <location>
        <begin position="54"/>
        <end position="74"/>
    </location>
</feature>